<dbReference type="EMBL" id="JACHJJ010000001">
    <property type="protein sequence ID" value="MBB5961447.1"/>
    <property type="molecule type" value="Genomic_DNA"/>
</dbReference>
<comment type="caution">
    <text evidence="10">The sequence shown here is derived from an EMBL/GenBank/DDBJ whole genome shotgun (WGS) entry which is preliminary data.</text>
</comment>
<dbReference type="InterPro" id="IPR017927">
    <property type="entry name" value="FAD-bd_FR_type"/>
</dbReference>
<evidence type="ECO:0000259" key="9">
    <source>
        <dbReference type="PROSITE" id="PS51384"/>
    </source>
</evidence>
<dbReference type="InterPro" id="IPR001433">
    <property type="entry name" value="OxRdtase_FAD/NAD-bd"/>
</dbReference>
<dbReference type="PANTHER" id="PTHR47354:SF8">
    <property type="entry name" value="1,2-PHENYLACETYL-COA EPOXIDASE, SUBUNIT E"/>
    <property type="match status" value="1"/>
</dbReference>
<keyword evidence="2" id="KW-0285">Flavoprotein</keyword>
<dbReference type="Pfam" id="PF00175">
    <property type="entry name" value="NAD_binding_1"/>
    <property type="match status" value="1"/>
</dbReference>
<dbReference type="SUPFAM" id="SSF63380">
    <property type="entry name" value="Riboflavin synthase domain-like"/>
    <property type="match status" value="1"/>
</dbReference>
<dbReference type="PRINTS" id="PR00410">
    <property type="entry name" value="PHEHYDRXLASE"/>
</dbReference>
<keyword evidence="3" id="KW-0001">2Fe-2S</keyword>
<evidence type="ECO:0000256" key="7">
    <source>
        <dbReference type="ARBA" id="ARBA00023004"/>
    </source>
</evidence>
<dbReference type="RefSeq" id="WP_338047566.1">
    <property type="nucleotide sequence ID" value="NZ_BAAAWZ010000001.1"/>
</dbReference>
<evidence type="ECO:0000313" key="10">
    <source>
        <dbReference type="EMBL" id="MBB5961447.1"/>
    </source>
</evidence>
<dbReference type="GO" id="GO:0016491">
    <property type="term" value="F:oxidoreductase activity"/>
    <property type="evidence" value="ECO:0007669"/>
    <property type="project" value="UniProtKB-KW"/>
</dbReference>
<dbReference type="GO" id="GO:0051537">
    <property type="term" value="F:2 iron, 2 sulfur cluster binding"/>
    <property type="evidence" value="ECO:0007669"/>
    <property type="project" value="UniProtKB-KW"/>
</dbReference>
<dbReference type="InterPro" id="IPR050415">
    <property type="entry name" value="MRET"/>
</dbReference>
<keyword evidence="7" id="KW-0408">Iron</keyword>
<sequence length="277" mass="30295">MSSIAGPSIRGRIPVGRRSAFSRLRAAGVSLLRAVMLPRLRAAGVSFLRAAGISRLRVAGVFVERPGVVSVYMVGEDLGSLRFEPGQSFRWRFLTRRLWPVSLPFALSAPIWEDTVRITVSTRGGRTRMMRRLRPGTRVLARGPFGTLTGRSRTRRKVLLLAWGMGVAPMRALFETMPGGPGDVTLLYRARSAGDLVLTHELEAIARRRRRYLHYLLGPAGGPGDPLSPARLLELVPDIAEHDVYLCGSPETAAASVEALRLAGVPRDRIRAEPAAC</sequence>
<keyword evidence="4" id="KW-0479">Metal-binding</keyword>
<keyword evidence="5" id="KW-0274">FAD</keyword>
<proteinExistence type="predicted"/>
<evidence type="ECO:0000256" key="5">
    <source>
        <dbReference type="ARBA" id="ARBA00022827"/>
    </source>
</evidence>
<keyword evidence="8" id="KW-0411">Iron-sulfur</keyword>
<dbReference type="InterPro" id="IPR017938">
    <property type="entry name" value="Riboflavin_synthase-like_b-brl"/>
</dbReference>
<evidence type="ECO:0000256" key="4">
    <source>
        <dbReference type="ARBA" id="ARBA00022723"/>
    </source>
</evidence>
<organism evidence="10 11">
    <name type="scientific">Planomonospora venezuelensis</name>
    <dbReference type="NCBI Taxonomy" id="1999"/>
    <lineage>
        <taxon>Bacteria</taxon>
        <taxon>Bacillati</taxon>
        <taxon>Actinomycetota</taxon>
        <taxon>Actinomycetes</taxon>
        <taxon>Streptosporangiales</taxon>
        <taxon>Streptosporangiaceae</taxon>
        <taxon>Planomonospora</taxon>
    </lineage>
</organism>
<dbReference type="GO" id="GO:0046872">
    <property type="term" value="F:metal ion binding"/>
    <property type="evidence" value="ECO:0007669"/>
    <property type="project" value="UniProtKB-KW"/>
</dbReference>
<protein>
    <submittedName>
        <fullName evidence="10">Ferredoxin-NADP reductase</fullName>
    </submittedName>
</protein>
<feature type="domain" description="FAD-binding FR-type" evidence="9">
    <location>
        <begin position="51"/>
        <end position="151"/>
    </location>
</feature>
<dbReference type="PANTHER" id="PTHR47354">
    <property type="entry name" value="NADH OXIDOREDUCTASE HCR"/>
    <property type="match status" value="1"/>
</dbReference>
<accession>A0A841CZN1</accession>
<reference evidence="10 11" key="1">
    <citation type="submission" date="2020-08" db="EMBL/GenBank/DDBJ databases">
        <title>Genomic Encyclopedia of Type Strains, Phase III (KMG-III): the genomes of soil and plant-associated and newly described type strains.</title>
        <authorList>
            <person name="Whitman W."/>
        </authorList>
    </citation>
    <scope>NUCLEOTIDE SEQUENCE [LARGE SCALE GENOMIC DNA]</scope>
    <source>
        <strain evidence="10 11">CECT 3303</strain>
    </source>
</reference>
<dbReference type="SUPFAM" id="SSF52343">
    <property type="entry name" value="Ferredoxin reductase-like, C-terminal NADP-linked domain"/>
    <property type="match status" value="1"/>
</dbReference>
<keyword evidence="11" id="KW-1185">Reference proteome</keyword>
<evidence type="ECO:0000313" key="11">
    <source>
        <dbReference type="Proteomes" id="UP000562352"/>
    </source>
</evidence>
<dbReference type="PROSITE" id="PS51384">
    <property type="entry name" value="FAD_FR"/>
    <property type="match status" value="1"/>
</dbReference>
<evidence type="ECO:0000256" key="1">
    <source>
        <dbReference type="ARBA" id="ARBA00001974"/>
    </source>
</evidence>
<name>A0A841CZN1_PLAVE</name>
<evidence type="ECO:0000256" key="3">
    <source>
        <dbReference type="ARBA" id="ARBA00022714"/>
    </source>
</evidence>
<dbReference type="AlphaFoldDB" id="A0A841CZN1"/>
<dbReference type="Proteomes" id="UP000562352">
    <property type="component" value="Unassembled WGS sequence"/>
</dbReference>
<evidence type="ECO:0000256" key="2">
    <source>
        <dbReference type="ARBA" id="ARBA00022630"/>
    </source>
</evidence>
<dbReference type="InterPro" id="IPR039261">
    <property type="entry name" value="FNR_nucleotide-bd"/>
</dbReference>
<evidence type="ECO:0000256" key="6">
    <source>
        <dbReference type="ARBA" id="ARBA00023002"/>
    </source>
</evidence>
<gene>
    <name evidence="10" type="ORF">FHS22_000685</name>
</gene>
<comment type="cofactor">
    <cofactor evidence="1">
        <name>FAD</name>
        <dbReference type="ChEBI" id="CHEBI:57692"/>
    </cofactor>
</comment>
<keyword evidence="6" id="KW-0560">Oxidoreductase</keyword>
<dbReference type="Gene3D" id="3.40.50.80">
    <property type="entry name" value="Nucleotide-binding domain of ferredoxin-NADP reductase (FNR) module"/>
    <property type="match status" value="1"/>
</dbReference>
<dbReference type="GO" id="GO:0050660">
    <property type="term" value="F:flavin adenine dinucleotide binding"/>
    <property type="evidence" value="ECO:0007669"/>
    <property type="project" value="TreeGrafter"/>
</dbReference>
<evidence type="ECO:0000256" key="8">
    <source>
        <dbReference type="ARBA" id="ARBA00023014"/>
    </source>
</evidence>